<sequence length="80" mass="8670">MRTGGLLYADAGHGLALVVAPDGSYRPMQGKRLPPVWAAPAAEDAKWHQRLAQLVDFRAEGKGLRLLGLSSEGPDYVRRS</sequence>
<protein>
    <submittedName>
        <fullName evidence="1">Uncharacterized protein</fullName>
    </submittedName>
</protein>
<evidence type="ECO:0000313" key="1">
    <source>
        <dbReference type="EMBL" id="GGI80474.1"/>
    </source>
</evidence>
<reference evidence="2" key="1">
    <citation type="journal article" date="2019" name="Int. J. Syst. Evol. Microbiol.">
        <title>The Global Catalogue of Microorganisms (GCM) 10K type strain sequencing project: providing services to taxonomists for standard genome sequencing and annotation.</title>
        <authorList>
            <consortium name="The Broad Institute Genomics Platform"/>
            <consortium name="The Broad Institute Genome Sequencing Center for Infectious Disease"/>
            <person name="Wu L."/>
            <person name="Ma J."/>
        </authorList>
    </citation>
    <scope>NUCLEOTIDE SEQUENCE [LARGE SCALE GENOMIC DNA]</scope>
    <source>
        <strain evidence="2">CGMCC 1.3601</strain>
    </source>
</reference>
<comment type="caution">
    <text evidence="1">The sequence shown here is derived from an EMBL/GenBank/DDBJ whole genome shotgun (WGS) entry which is preliminary data.</text>
</comment>
<gene>
    <name evidence="1" type="ORF">GCM10007175_17140</name>
</gene>
<name>A0ABQ2CDD9_9MICC</name>
<dbReference type="EMBL" id="BMKV01000003">
    <property type="protein sequence ID" value="GGI80474.1"/>
    <property type="molecule type" value="Genomic_DNA"/>
</dbReference>
<dbReference type="RefSeq" id="WP_188729383.1">
    <property type="nucleotide sequence ID" value="NZ_BMKV01000003.1"/>
</dbReference>
<dbReference type="Proteomes" id="UP000658754">
    <property type="component" value="Unassembled WGS sequence"/>
</dbReference>
<organism evidence="1 2">
    <name type="scientific">Pseudarthrobacter scleromae</name>
    <dbReference type="NCBI Taxonomy" id="158897"/>
    <lineage>
        <taxon>Bacteria</taxon>
        <taxon>Bacillati</taxon>
        <taxon>Actinomycetota</taxon>
        <taxon>Actinomycetes</taxon>
        <taxon>Micrococcales</taxon>
        <taxon>Micrococcaceae</taxon>
        <taxon>Pseudarthrobacter</taxon>
    </lineage>
</organism>
<proteinExistence type="predicted"/>
<accession>A0ABQ2CDD9</accession>
<evidence type="ECO:0000313" key="2">
    <source>
        <dbReference type="Proteomes" id="UP000658754"/>
    </source>
</evidence>
<keyword evidence="2" id="KW-1185">Reference proteome</keyword>